<keyword evidence="1 2" id="KW-0238">DNA-binding</keyword>
<dbReference type="Gene3D" id="1.10.357.10">
    <property type="entry name" value="Tetracycline Repressor, domain 2"/>
    <property type="match status" value="1"/>
</dbReference>
<reference evidence="4" key="2">
    <citation type="submission" date="2020-09" db="EMBL/GenBank/DDBJ databases">
        <authorList>
            <person name="Sun Q."/>
            <person name="Kim S."/>
        </authorList>
    </citation>
    <scope>NUCLEOTIDE SEQUENCE</scope>
    <source>
        <strain evidence="4">KCTC 23714</strain>
    </source>
</reference>
<dbReference type="PRINTS" id="PR00455">
    <property type="entry name" value="HTHTETR"/>
</dbReference>
<feature type="DNA-binding region" description="H-T-H motif" evidence="2">
    <location>
        <begin position="37"/>
        <end position="56"/>
    </location>
</feature>
<evidence type="ECO:0000256" key="2">
    <source>
        <dbReference type="PROSITE-ProRule" id="PRU00335"/>
    </source>
</evidence>
<accession>A0A918MM64</accession>
<evidence type="ECO:0000313" key="4">
    <source>
        <dbReference type="EMBL" id="GGW35575.1"/>
    </source>
</evidence>
<dbReference type="PANTHER" id="PTHR30055">
    <property type="entry name" value="HTH-TYPE TRANSCRIPTIONAL REGULATOR RUTR"/>
    <property type="match status" value="1"/>
</dbReference>
<dbReference type="GO" id="GO:0000976">
    <property type="term" value="F:transcription cis-regulatory region binding"/>
    <property type="evidence" value="ECO:0007669"/>
    <property type="project" value="TreeGrafter"/>
</dbReference>
<organism evidence="4 5">
    <name type="scientific">Gemmobacter lanyuensis</name>
    <dbReference type="NCBI Taxonomy" id="1054497"/>
    <lineage>
        <taxon>Bacteria</taxon>
        <taxon>Pseudomonadati</taxon>
        <taxon>Pseudomonadota</taxon>
        <taxon>Alphaproteobacteria</taxon>
        <taxon>Rhodobacterales</taxon>
        <taxon>Paracoccaceae</taxon>
        <taxon>Gemmobacter</taxon>
    </lineage>
</organism>
<dbReference type="EMBL" id="BMYQ01000007">
    <property type="protein sequence ID" value="GGW35575.1"/>
    <property type="molecule type" value="Genomic_DNA"/>
</dbReference>
<dbReference type="PROSITE" id="PS50977">
    <property type="entry name" value="HTH_TETR_2"/>
    <property type="match status" value="1"/>
</dbReference>
<dbReference type="InterPro" id="IPR001647">
    <property type="entry name" value="HTH_TetR"/>
</dbReference>
<evidence type="ECO:0000256" key="1">
    <source>
        <dbReference type="ARBA" id="ARBA00023125"/>
    </source>
</evidence>
<sequence>MADHRPAVAAQRRERMRARLIEAALPVVARKGIAETQIEDIIAAAEVSRGTFYNHFPTVAELLRAAYQQLGNELATRVEADIRAEPDPARRMAQGLLNFLATARAYPLVGRFIVGLGVTGLGEGNLVHALLPPHLEAGVRAGQFLPMPLDLAVDMIAASMMVALQRDSRGETVNPTDVIAALLRMIGVSVAQVAQLATLEPVVLQMGPETLVARSNALLQDG</sequence>
<gene>
    <name evidence="4" type="ORF">GCM10011452_25180</name>
</gene>
<dbReference type="Proteomes" id="UP000628984">
    <property type="component" value="Unassembled WGS sequence"/>
</dbReference>
<keyword evidence="5" id="KW-1185">Reference proteome</keyword>
<name>A0A918MM64_9RHOB</name>
<dbReference type="AlphaFoldDB" id="A0A918MM64"/>
<dbReference type="InterPro" id="IPR050109">
    <property type="entry name" value="HTH-type_TetR-like_transc_reg"/>
</dbReference>
<dbReference type="InterPro" id="IPR009057">
    <property type="entry name" value="Homeodomain-like_sf"/>
</dbReference>
<dbReference type="PANTHER" id="PTHR30055:SF226">
    <property type="entry name" value="HTH-TYPE TRANSCRIPTIONAL REGULATOR PKSA"/>
    <property type="match status" value="1"/>
</dbReference>
<dbReference type="SUPFAM" id="SSF46689">
    <property type="entry name" value="Homeodomain-like"/>
    <property type="match status" value="1"/>
</dbReference>
<protein>
    <submittedName>
        <fullName evidence="4">TetR family transcriptional regulator</fullName>
    </submittedName>
</protein>
<comment type="caution">
    <text evidence="4">The sequence shown here is derived from an EMBL/GenBank/DDBJ whole genome shotgun (WGS) entry which is preliminary data.</text>
</comment>
<evidence type="ECO:0000259" key="3">
    <source>
        <dbReference type="PROSITE" id="PS50977"/>
    </source>
</evidence>
<reference evidence="4" key="1">
    <citation type="journal article" date="2014" name="Int. J. Syst. Evol. Microbiol.">
        <title>Complete genome sequence of Corynebacterium casei LMG S-19264T (=DSM 44701T), isolated from a smear-ripened cheese.</title>
        <authorList>
            <consortium name="US DOE Joint Genome Institute (JGI-PGF)"/>
            <person name="Walter F."/>
            <person name="Albersmeier A."/>
            <person name="Kalinowski J."/>
            <person name="Ruckert C."/>
        </authorList>
    </citation>
    <scope>NUCLEOTIDE SEQUENCE</scope>
    <source>
        <strain evidence="4">KCTC 23714</strain>
    </source>
</reference>
<evidence type="ECO:0000313" key="5">
    <source>
        <dbReference type="Proteomes" id="UP000628984"/>
    </source>
</evidence>
<dbReference type="RefSeq" id="WP_189634224.1">
    <property type="nucleotide sequence ID" value="NZ_BMYQ01000007.1"/>
</dbReference>
<feature type="domain" description="HTH tetR-type" evidence="3">
    <location>
        <begin position="14"/>
        <end position="74"/>
    </location>
</feature>
<dbReference type="Pfam" id="PF00440">
    <property type="entry name" value="TetR_N"/>
    <property type="match status" value="1"/>
</dbReference>
<proteinExistence type="predicted"/>
<dbReference type="GO" id="GO:0003700">
    <property type="term" value="F:DNA-binding transcription factor activity"/>
    <property type="evidence" value="ECO:0007669"/>
    <property type="project" value="TreeGrafter"/>
</dbReference>